<reference evidence="1" key="1">
    <citation type="submission" date="2013-08" db="EMBL/GenBank/DDBJ databases">
        <title>Gene expansion shapes genome architecture in the human pathogen Lichtheimia corymbifera: an evolutionary genomics analysis in the ancient terrestrial Mucorales (Mucoromycotina).</title>
        <authorList>
            <person name="Schwartze V.U."/>
            <person name="Winter S."/>
            <person name="Shelest E."/>
            <person name="Marcet-Houben M."/>
            <person name="Horn F."/>
            <person name="Wehner S."/>
            <person name="Hoffmann K."/>
            <person name="Riege K."/>
            <person name="Sammeth M."/>
            <person name="Nowrousian M."/>
            <person name="Valiante V."/>
            <person name="Linde J."/>
            <person name="Jacobsen I.D."/>
            <person name="Marz M."/>
            <person name="Brakhage A.A."/>
            <person name="Gabaldon T."/>
            <person name="Bocker S."/>
            <person name="Voigt K."/>
        </authorList>
    </citation>
    <scope>NUCLEOTIDE SEQUENCE [LARGE SCALE GENOMIC DNA]</scope>
    <source>
        <strain evidence="1">FSU 9682</strain>
    </source>
</reference>
<evidence type="ECO:0000313" key="1">
    <source>
        <dbReference type="EMBL" id="CDH50938.1"/>
    </source>
</evidence>
<dbReference type="Proteomes" id="UP000027586">
    <property type="component" value="Unassembled WGS sequence"/>
</dbReference>
<organism evidence="1 2">
    <name type="scientific">Lichtheimia corymbifera JMRC:FSU:9682</name>
    <dbReference type="NCBI Taxonomy" id="1263082"/>
    <lineage>
        <taxon>Eukaryota</taxon>
        <taxon>Fungi</taxon>
        <taxon>Fungi incertae sedis</taxon>
        <taxon>Mucoromycota</taxon>
        <taxon>Mucoromycotina</taxon>
        <taxon>Mucoromycetes</taxon>
        <taxon>Mucorales</taxon>
        <taxon>Lichtheimiaceae</taxon>
        <taxon>Lichtheimia</taxon>
    </lineage>
</organism>
<keyword evidence="2" id="KW-1185">Reference proteome</keyword>
<dbReference type="EMBL" id="CBTN010000008">
    <property type="protein sequence ID" value="CDH50938.1"/>
    <property type="molecule type" value="Genomic_DNA"/>
</dbReference>
<proteinExistence type="predicted"/>
<protein>
    <submittedName>
        <fullName evidence="1">Uncharacterized protein</fullName>
    </submittedName>
</protein>
<gene>
    <name evidence="1" type="ORF">LCOR_02610.1</name>
</gene>
<accession>A0A068RL97</accession>
<sequence>MRGGKGAKLQPKVPDHHGLDIRLCLSTSPTSNNPFHLSFPDDITQIEETPGSDLRIQPYNTWNNTCICVAKY</sequence>
<comment type="caution">
    <text evidence="1">The sequence shown here is derived from an EMBL/GenBank/DDBJ whole genome shotgun (WGS) entry which is preliminary data.</text>
</comment>
<dbReference type="AlphaFoldDB" id="A0A068RL97"/>
<evidence type="ECO:0000313" key="2">
    <source>
        <dbReference type="Proteomes" id="UP000027586"/>
    </source>
</evidence>
<dbReference type="VEuPathDB" id="FungiDB:LCOR_02610.1"/>
<name>A0A068RL97_9FUNG</name>